<dbReference type="EMBL" id="JBIQWK010000001">
    <property type="protein sequence ID" value="MFI0570135.1"/>
    <property type="molecule type" value="Genomic_DNA"/>
</dbReference>
<comment type="caution">
    <text evidence="2">The sequence shown here is derived from an EMBL/GenBank/DDBJ whole genome shotgun (WGS) entry which is preliminary data.</text>
</comment>
<evidence type="ECO:0000256" key="1">
    <source>
        <dbReference type="SAM" id="Phobius"/>
    </source>
</evidence>
<protein>
    <submittedName>
        <fullName evidence="2">Uncharacterized protein</fullName>
    </submittedName>
</protein>
<keyword evidence="3" id="KW-1185">Reference proteome</keyword>
<organism evidence="2 3">
    <name type="scientific">Streptomyces tendae</name>
    <dbReference type="NCBI Taxonomy" id="1932"/>
    <lineage>
        <taxon>Bacteria</taxon>
        <taxon>Bacillati</taxon>
        <taxon>Actinomycetota</taxon>
        <taxon>Actinomycetes</taxon>
        <taxon>Kitasatosporales</taxon>
        <taxon>Streptomycetaceae</taxon>
        <taxon>Streptomyces</taxon>
    </lineage>
</organism>
<feature type="transmembrane region" description="Helical" evidence="1">
    <location>
        <begin position="107"/>
        <end position="128"/>
    </location>
</feature>
<name>A0ABW7RQA7_STRTE</name>
<keyword evidence="1" id="KW-0812">Transmembrane</keyword>
<keyword evidence="1" id="KW-1133">Transmembrane helix</keyword>
<evidence type="ECO:0000313" key="3">
    <source>
        <dbReference type="Proteomes" id="UP001610810"/>
    </source>
</evidence>
<keyword evidence="1" id="KW-0472">Membrane</keyword>
<dbReference type="Proteomes" id="UP001610810">
    <property type="component" value="Unassembled WGS sequence"/>
</dbReference>
<evidence type="ECO:0000313" key="2">
    <source>
        <dbReference type="EMBL" id="MFI0570135.1"/>
    </source>
</evidence>
<sequence>MDDSTELDEWEFIGRRGGAVSRLVPGEVLFADPQVKVCAQAAGRELLFDFTDDRAVLSMLRSRHDDEEVMFSNGTKWGVPLAVIGLFAVIYWAGVVRYWESSAARNGYLAIASVLILLLVFFFIRSAVKTWGDKSRQNLRSRAHKYRELAHAARRAGMDVPNRYPHYGPYPFAANFHRETALAESDEERER</sequence>
<gene>
    <name evidence="2" type="ORF">ACH3YB_00600</name>
</gene>
<reference evidence="2 3" key="1">
    <citation type="submission" date="2024-10" db="EMBL/GenBank/DDBJ databases">
        <authorList>
            <person name="Wannawong T."/>
            <person name="Kuncharoen N."/>
            <person name="Mhuantong W."/>
        </authorList>
    </citation>
    <scope>NUCLEOTIDE SEQUENCE [LARGE SCALE GENOMIC DNA]</scope>
    <source>
        <strain evidence="2 3">CALK1-4</strain>
    </source>
</reference>
<feature type="transmembrane region" description="Helical" evidence="1">
    <location>
        <begin position="77"/>
        <end position="95"/>
    </location>
</feature>
<dbReference type="RefSeq" id="WP_356529082.1">
    <property type="nucleotide sequence ID" value="NZ_JBEXMU010000002.1"/>
</dbReference>
<proteinExistence type="predicted"/>
<accession>A0ABW7RQA7</accession>